<feature type="coiled-coil region" evidence="7">
    <location>
        <begin position="964"/>
        <end position="998"/>
    </location>
</feature>
<evidence type="ECO:0000256" key="7">
    <source>
        <dbReference type="SAM" id="Coils"/>
    </source>
</evidence>
<keyword evidence="2" id="KW-0963">Cytoplasm</keyword>
<dbReference type="SMART" id="SM00233">
    <property type="entry name" value="PH"/>
    <property type="match status" value="2"/>
</dbReference>
<evidence type="ECO:0000313" key="10">
    <source>
        <dbReference type="EMBL" id="CAK6968874.1"/>
    </source>
</evidence>
<evidence type="ECO:0000256" key="5">
    <source>
        <dbReference type="ARBA" id="ARBA00023203"/>
    </source>
</evidence>
<keyword evidence="4 7" id="KW-0175">Coiled coil</keyword>
<protein>
    <submittedName>
        <fullName evidence="10">Myosin phosphatase Rho-interacting protein-like</fullName>
    </submittedName>
</protein>
<feature type="compositionally biased region" description="Basic and acidic residues" evidence="8">
    <location>
        <begin position="497"/>
        <end position="511"/>
    </location>
</feature>
<keyword evidence="5" id="KW-0009">Actin-binding</keyword>
<feature type="region of interest" description="Disordered" evidence="8">
    <location>
        <begin position="1289"/>
        <end position="1349"/>
    </location>
</feature>
<dbReference type="Proteomes" id="UP001314229">
    <property type="component" value="Unassembled WGS sequence"/>
</dbReference>
<dbReference type="GO" id="GO:0051015">
    <property type="term" value="F:actin filament binding"/>
    <property type="evidence" value="ECO:0007669"/>
    <property type="project" value="TreeGrafter"/>
</dbReference>
<evidence type="ECO:0000313" key="11">
    <source>
        <dbReference type="Proteomes" id="UP001314229"/>
    </source>
</evidence>
<evidence type="ECO:0000256" key="6">
    <source>
        <dbReference type="ARBA" id="ARBA00023212"/>
    </source>
</evidence>
<dbReference type="Gene3D" id="2.30.29.30">
    <property type="entry name" value="Pleckstrin-homology domain (PH domain)/Phosphotyrosine-binding domain (PTB)"/>
    <property type="match status" value="2"/>
</dbReference>
<feature type="compositionally biased region" description="Basic and acidic residues" evidence="8">
    <location>
        <begin position="316"/>
        <end position="328"/>
    </location>
</feature>
<sequence length="1659" mass="189597">MSAEKTTTSPCNKFQANIFNKSKCQNCFKSRELHLLNDHDMEQAKPIYAGWLCLAPVGTDFENPMQRSRKWQRRFFILYEHGSLSFALDELPSTLPQGTVNMNLCTDIADAEPRTGQRNALCIVTAEQEIFIRGDNKDVINGWSEQLAVFLRTNKQNQKKKRKVEPVTNQEPSPAKMAATHPSFPSVENAAAESGCGRWQEDQRGRGPDKIPVWTVTDSDPPGLEQTPAGNTSTHLRPLSRDSLNLDGPGCFGSQVRSSDLAINGSTDAGSNKQPAELEPNNKNQSDDRSSTERLLSLEATKKEQQEEGTAASRKGRSEARTNKREKLQSCGDITQLTAPPPQRRAKSLDRRTSDTVMTPDLLNFKKGWMVKLDENDKWRKYWFVLSTDSLRYYKDSIAEEASDLEGEIDLTKCYNVSEYQVQRNYGFQIHTPKRVYTLSAMTAGIRRNWIQALMKNVHPANAPDVASLPGHHVPCSPPEALPKPDVTQDSSSTEILSDRDALTKPKSVMERRREGRYKTYDWAEFRPQRKPTPDADPQKSKALCALELSDMERRKRREERRKRYESMLGFPLGWEMIGDESADGNGRALSPKSQQRMQEEMEDCWKQVEKTVFRLEKSVPLYKEAKDTSVMEKLLDSYRKGVDDLKVQLEDSERCKLELEAQLSTAGHYQQQVCKSLDSSPSSEADLFLLDTNKNPLNNNHTQSLNDANKLLEQQDVIRQEQLSPSPQHTPSIWLHDTEGNFQELGDLLRDCPEAEATPLLSPASDGTDLLSESDRQNLDDVITNKQNQQHNEDCQLFPSSESSSSLILESPTERGDASLSCCVEQHIPPDQAILRRLSQEVELLTGQNEALNQRNQEMLNQLTEADREIERLKVELSSRYTEPHHLPEVEQLEQTRVQDLERELSMREQQLQEAQTLITSLEENLRDTEALLQLGVPTETEETGQEESDCAKKAEGYLLRCFEATEAKLLELERQLDQSQTTCRKLQEQNSEMKEAEKVYCEKATETEADIWKLNEDLEKEKLKEGERNGSVCAEERIQQVIEEMIMRLKALGKLLGVIDRLDLDTMKRSTESEEEKPTVVSQLRWEEEFWGSLLREVKAKTSKLSEEKDVEVLLGEVTEYMIAEKQMLLLGHDLLSETDEEGEDSEGTREGETLKDLDVIWNTASVTATETKKIDESGMEHFRVITQIRTSLLDYIASSVSTSARDKLQSMADKFSDFRFCSERPSFHFIHSAATEALYCCHISRLQSKYQRELEETKQRLLTRSLICSNCVDLTEENEELRARLSNLEEQQTSSSSAKTNTSCQTEEIYPQDINTEVQMADESAADETEEPETPEETVENDSSSLSCMEISGETDQSEQVLALRRREEELEEQLSVIAEQLKEEFDSKMRSALMHHERELEKLKATCERGFASMEDSHVKMVEELQRRHQQEVERHLLERDRLLEEESAATAIAIEAIKNAHRLELEREVQRRSRSENIRADSHLEDIFSRHAEELASYQRELEVLSQQFSLKCLENVHLVQALDAERKALCQCQQENQDLRTRNQELSGHLAAEITRLCSLAKQDALPLSQGMDAYEMEITLRVKESEVQCLKQKITSLKDELQSAQKDKRNVTKKYKDVYTELSITRAKAERDVDELRENLRLLHQALRQTSP</sequence>
<feature type="compositionally biased region" description="Acidic residues" evidence="8">
    <location>
        <begin position="1327"/>
        <end position="1343"/>
    </location>
</feature>
<feature type="compositionally biased region" description="Basic and acidic residues" evidence="8">
    <location>
        <begin position="199"/>
        <end position="209"/>
    </location>
</feature>
<dbReference type="Pfam" id="PF00169">
    <property type="entry name" value="PH"/>
    <property type="match status" value="2"/>
</dbReference>
<dbReference type="PANTHER" id="PTHR17271">
    <property type="entry name" value="PLECKSTRIN HOMOLOGY PH DOMAIN-CONTAINING PROTEIN"/>
    <property type="match status" value="1"/>
</dbReference>
<feature type="coiled-coil region" evidence="7">
    <location>
        <begin position="836"/>
        <end position="933"/>
    </location>
</feature>
<feature type="domain" description="PH" evidence="9">
    <location>
        <begin position="363"/>
        <end position="459"/>
    </location>
</feature>
<keyword evidence="11" id="KW-1185">Reference proteome</keyword>
<dbReference type="EMBL" id="CAWUFR010000126">
    <property type="protein sequence ID" value="CAK6968874.1"/>
    <property type="molecule type" value="Genomic_DNA"/>
</dbReference>
<accession>A0AAV1PAS9</accession>
<evidence type="ECO:0000256" key="4">
    <source>
        <dbReference type="ARBA" id="ARBA00023054"/>
    </source>
</evidence>
<comment type="caution">
    <text evidence="10">The sequence shown here is derived from an EMBL/GenBank/DDBJ whole genome shotgun (WGS) entry which is preliminary data.</text>
</comment>
<feature type="domain" description="PH" evidence="9">
    <location>
        <begin position="45"/>
        <end position="152"/>
    </location>
</feature>
<evidence type="ECO:0000256" key="8">
    <source>
        <dbReference type="SAM" id="MobiDB-lite"/>
    </source>
</evidence>
<feature type="coiled-coil region" evidence="7">
    <location>
        <begin position="1587"/>
        <end position="1653"/>
    </location>
</feature>
<dbReference type="FunFam" id="2.30.29.30:FF:000133">
    <property type="entry name" value="myosin phosphatase Rho-interacting protein isoform X1"/>
    <property type="match status" value="1"/>
</dbReference>
<keyword evidence="6" id="KW-0206">Cytoskeleton</keyword>
<feature type="compositionally biased region" description="Polar residues" evidence="8">
    <location>
        <begin position="1291"/>
        <end position="1309"/>
    </location>
</feature>
<dbReference type="SUPFAM" id="SSF50729">
    <property type="entry name" value="PH domain-like"/>
    <property type="match status" value="2"/>
</dbReference>
<gene>
    <name evidence="10" type="ORF">FSCOSCO3_A023452</name>
</gene>
<dbReference type="PROSITE" id="PS50003">
    <property type="entry name" value="PH_DOMAIN"/>
    <property type="match status" value="2"/>
</dbReference>
<dbReference type="InterPro" id="IPR011993">
    <property type="entry name" value="PH-like_dom_sf"/>
</dbReference>
<comment type="subcellular location">
    <subcellularLocation>
        <location evidence="1">Cytoplasm</location>
        <location evidence="1">Cytoskeleton</location>
    </subcellularLocation>
</comment>
<evidence type="ECO:0000256" key="1">
    <source>
        <dbReference type="ARBA" id="ARBA00004245"/>
    </source>
</evidence>
<organism evidence="10 11">
    <name type="scientific">Scomber scombrus</name>
    <name type="common">Atlantic mackerel</name>
    <name type="synonym">Scomber vernalis</name>
    <dbReference type="NCBI Taxonomy" id="13677"/>
    <lineage>
        <taxon>Eukaryota</taxon>
        <taxon>Metazoa</taxon>
        <taxon>Chordata</taxon>
        <taxon>Craniata</taxon>
        <taxon>Vertebrata</taxon>
        <taxon>Euteleostomi</taxon>
        <taxon>Actinopterygii</taxon>
        <taxon>Neopterygii</taxon>
        <taxon>Teleostei</taxon>
        <taxon>Neoteleostei</taxon>
        <taxon>Acanthomorphata</taxon>
        <taxon>Pelagiaria</taxon>
        <taxon>Scombriformes</taxon>
        <taxon>Scombridae</taxon>
        <taxon>Scomber</taxon>
    </lineage>
</organism>
<feature type="compositionally biased region" description="Polar residues" evidence="8">
    <location>
        <begin position="264"/>
        <end position="274"/>
    </location>
</feature>
<keyword evidence="3" id="KW-0597">Phosphoprotein</keyword>
<dbReference type="GO" id="GO:0015629">
    <property type="term" value="C:actin cytoskeleton"/>
    <property type="evidence" value="ECO:0007669"/>
    <property type="project" value="TreeGrafter"/>
</dbReference>
<dbReference type="PANTHER" id="PTHR17271:SF12">
    <property type="entry name" value="MYOSIN PHOSPHATASE RHO-INTERACTING PROTEIN ISOFORM X1"/>
    <property type="match status" value="1"/>
</dbReference>
<feature type="region of interest" description="Disordered" evidence="8">
    <location>
        <begin position="469"/>
        <end position="511"/>
    </location>
</feature>
<evidence type="ECO:0000256" key="3">
    <source>
        <dbReference type="ARBA" id="ARBA00022553"/>
    </source>
</evidence>
<evidence type="ECO:0000259" key="9">
    <source>
        <dbReference type="PROSITE" id="PS50003"/>
    </source>
</evidence>
<evidence type="ECO:0000256" key="2">
    <source>
        <dbReference type="ARBA" id="ARBA00022490"/>
    </source>
</evidence>
<feature type="coiled-coil region" evidence="7">
    <location>
        <begin position="1357"/>
        <end position="1388"/>
    </location>
</feature>
<name>A0AAV1PAS9_SCOSC</name>
<proteinExistence type="predicted"/>
<feature type="region of interest" description="Disordered" evidence="8">
    <location>
        <begin position="154"/>
        <end position="352"/>
    </location>
</feature>
<dbReference type="InterPro" id="IPR001849">
    <property type="entry name" value="PH_domain"/>
</dbReference>
<dbReference type="InterPro" id="IPR052223">
    <property type="entry name" value="Actin_Cytoskeleton_Reg"/>
</dbReference>
<reference evidence="10 11" key="1">
    <citation type="submission" date="2024-01" db="EMBL/GenBank/DDBJ databases">
        <authorList>
            <person name="Alioto T."/>
            <person name="Alioto T."/>
            <person name="Gomez Garrido J."/>
        </authorList>
    </citation>
    <scope>NUCLEOTIDE SEQUENCE [LARGE SCALE GENOMIC DNA]</scope>
</reference>